<name>A0A9X9WRT3_9PROT</name>
<dbReference type="EMBL" id="JAAEDM010000003">
    <property type="protein sequence ID" value="MBR0669862.1"/>
    <property type="molecule type" value="Genomic_DNA"/>
</dbReference>
<gene>
    <name evidence="2" type="ORF">GXW76_01635</name>
</gene>
<dbReference type="RefSeq" id="WP_211860243.1">
    <property type="nucleotide sequence ID" value="NZ_JAAEDM010000003.1"/>
</dbReference>
<proteinExistence type="predicted"/>
<evidence type="ECO:0000256" key="1">
    <source>
        <dbReference type="SAM" id="SignalP"/>
    </source>
</evidence>
<feature type="chain" id="PRO_5040863901" evidence="1">
    <location>
        <begin position="23"/>
        <end position="152"/>
    </location>
</feature>
<reference evidence="2" key="1">
    <citation type="submission" date="2020-01" db="EMBL/GenBank/DDBJ databases">
        <authorList>
            <person name="Rat A."/>
        </authorList>
    </citation>
    <scope>NUCLEOTIDE SEQUENCE</scope>
    <source>
        <strain evidence="2">LMG 31231</strain>
    </source>
</reference>
<organism evidence="2 3">
    <name type="scientific">Neoroseomonas soli</name>
    <dbReference type="NCBI Taxonomy" id="1081025"/>
    <lineage>
        <taxon>Bacteria</taxon>
        <taxon>Pseudomonadati</taxon>
        <taxon>Pseudomonadota</taxon>
        <taxon>Alphaproteobacteria</taxon>
        <taxon>Acetobacterales</taxon>
        <taxon>Acetobacteraceae</taxon>
        <taxon>Neoroseomonas</taxon>
    </lineage>
</organism>
<evidence type="ECO:0000313" key="2">
    <source>
        <dbReference type="EMBL" id="MBR0669862.1"/>
    </source>
</evidence>
<protein>
    <submittedName>
        <fullName evidence="2">Uncharacterized protein</fullName>
    </submittedName>
</protein>
<dbReference type="AlphaFoldDB" id="A0A9X9WRT3"/>
<keyword evidence="1" id="KW-0732">Signal</keyword>
<dbReference type="Proteomes" id="UP001138751">
    <property type="component" value="Unassembled WGS sequence"/>
</dbReference>
<sequence>MIPRGGRRAFLLAALPVLTAQAGGDFIEISPGLGTRPVLIAASQVVRIGRAEGYTVVDTTAWVQQRTVEPLEAIAQRVAATGQRLIPLTDLNGQRIYIAADRVVLVRESQERHAAGARAAIVMVGLRFNTDVAVRETPEDVMAALRGAAPPR</sequence>
<feature type="signal peptide" evidence="1">
    <location>
        <begin position="1"/>
        <end position="22"/>
    </location>
</feature>
<keyword evidence="3" id="KW-1185">Reference proteome</keyword>
<reference evidence="2" key="2">
    <citation type="journal article" date="2021" name="Syst. Appl. Microbiol.">
        <title>Roseomonas hellenica sp. nov., isolated from roots of wild-growing Alkanna tinctoria.</title>
        <authorList>
            <person name="Rat A."/>
            <person name="Naranjo H.D."/>
            <person name="Lebbe L."/>
            <person name="Cnockaert M."/>
            <person name="Krigas N."/>
            <person name="Grigoriadou K."/>
            <person name="Maloupa E."/>
            <person name="Willems A."/>
        </authorList>
    </citation>
    <scope>NUCLEOTIDE SEQUENCE</scope>
    <source>
        <strain evidence="2">LMG 31231</strain>
    </source>
</reference>
<evidence type="ECO:0000313" key="3">
    <source>
        <dbReference type="Proteomes" id="UP001138751"/>
    </source>
</evidence>
<comment type="caution">
    <text evidence="2">The sequence shown here is derived from an EMBL/GenBank/DDBJ whole genome shotgun (WGS) entry which is preliminary data.</text>
</comment>
<accession>A0A9X9WRT3</accession>